<dbReference type="Pfam" id="PF12796">
    <property type="entry name" value="Ank_2"/>
    <property type="match status" value="1"/>
</dbReference>
<dbReference type="GO" id="GO:0003676">
    <property type="term" value="F:nucleic acid binding"/>
    <property type="evidence" value="ECO:0007669"/>
    <property type="project" value="InterPro"/>
</dbReference>
<evidence type="ECO:0000256" key="1">
    <source>
        <dbReference type="SAM" id="MobiDB-lite"/>
    </source>
</evidence>
<evidence type="ECO:0000313" key="3">
    <source>
        <dbReference type="Ensembl" id="ENSNMLP00000044801.1"/>
    </source>
</evidence>
<feature type="compositionally biased region" description="Basic and acidic residues" evidence="1">
    <location>
        <begin position="34"/>
        <end position="48"/>
    </location>
</feature>
<reference evidence="3" key="2">
    <citation type="submission" date="2025-09" db="UniProtKB">
        <authorList>
            <consortium name="Ensembl"/>
        </authorList>
    </citation>
    <scope>IDENTIFICATION</scope>
</reference>
<organism evidence="3 4">
    <name type="scientific">Neogobius melanostomus</name>
    <name type="common">round goby</name>
    <dbReference type="NCBI Taxonomy" id="47308"/>
    <lineage>
        <taxon>Eukaryota</taxon>
        <taxon>Metazoa</taxon>
        <taxon>Chordata</taxon>
        <taxon>Craniata</taxon>
        <taxon>Vertebrata</taxon>
        <taxon>Euteleostomi</taxon>
        <taxon>Actinopterygii</taxon>
        <taxon>Neopterygii</taxon>
        <taxon>Teleostei</taxon>
        <taxon>Neoteleostei</taxon>
        <taxon>Acanthomorphata</taxon>
        <taxon>Gobiaria</taxon>
        <taxon>Gobiiformes</taxon>
        <taxon>Gobioidei</taxon>
        <taxon>Gobiidae</taxon>
        <taxon>Benthophilinae</taxon>
        <taxon>Neogobiini</taxon>
        <taxon>Neogobius</taxon>
    </lineage>
</organism>
<feature type="compositionally biased region" description="Basic and acidic residues" evidence="1">
    <location>
        <begin position="321"/>
        <end position="335"/>
    </location>
</feature>
<dbReference type="InterPro" id="IPR002110">
    <property type="entry name" value="Ankyrin_rpt"/>
</dbReference>
<keyword evidence="4" id="KW-1185">Reference proteome</keyword>
<dbReference type="AlphaFoldDB" id="A0A8C6V3H6"/>
<reference evidence="3" key="1">
    <citation type="submission" date="2025-08" db="UniProtKB">
        <authorList>
            <consortium name="Ensembl"/>
        </authorList>
    </citation>
    <scope>IDENTIFICATION</scope>
</reference>
<evidence type="ECO:0000313" key="4">
    <source>
        <dbReference type="Proteomes" id="UP000694523"/>
    </source>
</evidence>
<dbReference type="SMART" id="SM00443">
    <property type="entry name" value="G_patch"/>
    <property type="match status" value="1"/>
</dbReference>
<feature type="compositionally biased region" description="Gly residues" evidence="1">
    <location>
        <begin position="90"/>
        <end position="106"/>
    </location>
</feature>
<protein>
    <recommendedName>
        <fullName evidence="2">G-patch domain-containing protein</fullName>
    </recommendedName>
</protein>
<proteinExistence type="predicted"/>
<dbReference type="PROSITE" id="PS50174">
    <property type="entry name" value="G_PATCH"/>
    <property type="match status" value="1"/>
</dbReference>
<dbReference type="InterPro" id="IPR039146">
    <property type="entry name" value="GPANK1"/>
</dbReference>
<evidence type="ECO:0000259" key="2">
    <source>
        <dbReference type="PROSITE" id="PS50174"/>
    </source>
</evidence>
<dbReference type="Pfam" id="PF01585">
    <property type="entry name" value="G-patch"/>
    <property type="match status" value="1"/>
</dbReference>
<feature type="compositionally biased region" description="Basic residues" evidence="1">
    <location>
        <begin position="56"/>
        <end position="74"/>
    </location>
</feature>
<dbReference type="SUPFAM" id="SSF48403">
    <property type="entry name" value="Ankyrin repeat"/>
    <property type="match status" value="1"/>
</dbReference>
<dbReference type="PANTHER" id="PTHR20923:SF1">
    <property type="entry name" value="G PATCH DOMAIN AND ANKYRIN REPEAT-CONTAINING PROTEIN 1"/>
    <property type="match status" value="1"/>
</dbReference>
<dbReference type="SMART" id="SM00248">
    <property type="entry name" value="ANK"/>
    <property type="match status" value="3"/>
</dbReference>
<dbReference type="PANTHER" id="PTHR20923">
    <property type="entry name" value="BAT4 PROTEIN-RELATED"/>
    <property type="match status" value="1"/>
</dbReference>
<name>A0A8C6V3H6_9GOBI</name>
<dbReference type="InterPro" id="IPR000467">
    <property type="entry name" value="G_patch_dom"/>
</dbReference>
<sequence length="396" mass="43100">MATLGFTRASDPDVFGAAPQHSSPAPSSCTLTGHEVRQFYEDLLKDAEGASAKSEKQHRRRKQKDQTRRVRRRRDGTASGLPLSEEGRVGSSGSGDGEGGDGQRGGELQGLRLLRCAHEGDTSALKDMLSKGADINFQDSYWWTGLMCASWAGHRAAVRLLLQRGAAWVGVVDLQGRDAMDLAMEAGHEEVVEEFDSFGTRPTRNSRPAKSAPCLQRCEVCDTSYTGPASSHLSSTLHQFNLRRPPPTPHYCLPASNAGYRMMLRSGWAPGSGLGPGGSGAHQPVPTVLKRDTLGLGFGRSQKAKVTHFKAGDTQAVQVPEKWRKEGERGERAGGEEGGGQEEGAERQKLGERLQELLLSVGQWNVQWNGPTMFIYLKSMENRKTKVGNSFINDLN</sequence>
<feature type="compositionally biased region" description="Low complexity" evidence="1">
    <location>
        <begin position="17"/>
        <end position="28"/>
    </location>
</feature>
<feature type="domain" description="G-patch" evidence="2">
    <location>
        <begin position="255"/>
        <end position="301"/>
    </location>
</feature>
<dbReference type="Ensembl" id="ENSNMLT00000049727.1">
    <property type="protein sequence ID" value="ENSNMLP00000044801.1"/>
    <property type="gene ID" value="ENSNMLG00000027088.1"/>
</dbReference>
<dbReference type="Gene3D" id="1.25.40.20">
    <property type="entry name" value="Ankyrin repeat-containing domain"/>
    <property type="match status" value="1"/>
</dbReference>
<feature type="region of interest" description="Disordered" evidence="1">
    <location>
        <begin position="321"/>
        <end position="347"/>
    </location>
</feature>
<feature type="region of interest" description="Disordered" evidence="1">
    <location>
        <begin position="1"/>
        <end position="106"/>
    </location>
</feature>
<dbReference type="InterPro" id="IPR036770">
    <property type="entry name" value="Ankyrin_rpt-contain_sf"/>
</dbReference>
<accession>A0A8C6V3H6</accession>
<dbReference type="Proteomes" id="UP000694523">
    <property type="component" value="Unplaced"/>
</dbReference>